<sequence length="296" mass="33031">MLMDTLDALRLFVSIAEAGNLTAAARQQSVATSTVTLALQQLEERVSARLITRSTRKLTFTHEGEQFLVYARRFLAEWEGAIDGIRQTGPLKGPIRMTATSDFGRVQLVPALDRFMQLHPDIQVTLHLGDGVIDLIEHNLDLALRNGPLVDSNLRSRALVRSQRIICAAPGYWDTHGRPDHPEQLAEHNCLILHRPGVPFSTWPFVVDGKPIAVRVSGNRIANDGGVLRHWAVQGHGVMIKNRWEVRREIEAGLLETVLDEFVPAHVDLYAVTTGRTTSRRVSALVDFLAEQLHQD</sequence>
<keyword evidence="2" id="KW-0805">Transcription regulation</keyword>
<dbReference type="SUPFAM" id="SSF46785">
    <property type="entry name" value="Winged helix' DNA-binding domain"/>
    <property type="match status" value="1"/>
</dbReference>
<dbReference type="InterPro" id="IPR036390">
    <property type="entry name" value="WH_DNA-bd_sf"/>
</dbReference>
<dbReference type="Pfam" id="PF00126">
    <property type="entry name" value="HTH_1"/>
    <property type="match status" value="1"/>
</dbReference>
<accession>A0A5E6UQA1</accession>
<evidence type="ECO:0000256" key="1">
    <source>
        <dbReference type="ARBA" id="ARBA00009437"/>
    </source>
</evidence>
<dbReference type="PROSITE" id="PS50931">
    <property type="entry name" value="HTH_LYSR"/>
    <property type="match status" value="1"/>
</dbReference>
<proteinExistence type="inferred from homology"/>
<dbReference type="SUPFAM" id="SSF53850">
    <property type="entry name" value="Periplasmic binding protein-like II"/>
    <property type="match status" value="1"/>
</dbReference>
<dbReference type="GO" id="GO:0006351">
    <property type="term" value="P:DNA-templated transcription"/>
    <property type="evidence" value="ECO:0007669"/>
    <property type="project" value="TreeGrafter"/>
</dbReference>
<dbReference type="InterPro" id="IPR005119">
    <property type="entry name" value="LysR_subst-bd"/>
</dbReference>
<dbReference type="InterPro" id="IPR000847">
    <property type="entry name" value="LysR_HTH_N"/>
</dbReference>
<dbReference type="Gene3D" id="1.10.10.10">
    <property type="entry name" value="Winged helix-like DNA-binding domain superfamily/Winged helix DNA-binding domain"/>
    <property type="match status" value="1"/>
</dbReference>
<dbReference type="EMBL" id="CABVGX010000026">
    <property type="protein sequence ID" value="VVN02419.1"/>
    <property type="molecule type" value="Genomic_DNA"/>
</dbReference>
<dbReference type="Gene3D" id="3.40.190.290">
    <property type="match status" value="1"/>
</dbReference>
<dbReference type="GO" id="GO:0043565">
    <property type="term" value="F:sequence-specific DNA binding"/>
    <property type="evidence" value="ECO:0007669"/>
    <property type="project" value="TreeGrafter"/>
</dbReference>
<comment type="similarity">
    <text evidence="1">Belongs to the LysR transcriptional regulatory family.</text>
</comment>
<dbReference type="Pfam" id="PF03466">
    <property type="entry name" value="LysR_substrate"/>
    <property type="match status" value="1"/>
</dbReference>
<name>A0A5E6UQA1_PSEFL</name>
<dbReference type="CDD" id="cd08422">
    <property type="entry name" value="PBP2_CrgA_like"/>
    <property type="match status" value="1"/>
</dbReference>
<dbReference type="InterPro" id="IPR036388">
    <property type="entry name" value="WH-like_DNA-bd_sf"/>
</dbReference>
<dbReference type="FunFam" id="1.10.10.10:FF:000001">
    <property type="entry name" value="LysR family transcriptional regulator"/>
    <property type="match status" value="1"/>
</dbReference>
<dbReference type="AlphaFoldDB" id="A0A5E6UQA1"/>
<evidence type="ECO:0000256" key="3">
    <source>
        <dbReference type="ARBA" id="ARBA00023125"/>
    </source>
</evidence>
<keyword evidence="4" id="KW-0804">Transcription</keyword>
<keyword evidence="3" id="KW-0238">DNA-binding</keyword>
<dbReference type="Proteomes" id="UP000325607">
    <property type="component" value="Unassembled WGS sequence"/>
</dbReference>
<feature type="domain" description="HTH lysR-type" evidence="5">
    <location>
        <begin position="4"/>
        <end position="61"/>
    </location>
</feature>
<organism evidence="6 7">
    <name type="scientific">Pseudomonas fluorescens</name>
    <dbReference type="NCBI Taxonomy" id="294"/>
    <lineage>
        <taxon>Bacteria</taxon>
        <taxon>Pseudomonadati</taxon>
        <taxon>Pseudomonadota</taxon>
        <taxon>Gammaproteobacteria</taxon>
        <taxon>Pseudomonadales</taxon>
        <taxon>Pseudomonadaceae</taxon>
        <taxon>Pseudomonas</taxon>
    </lineage>
</organism>
<dbReference type="PANTHER" id="PTHR30537:SF21">
    <property type="entry name" value="HTH-TYPE TRANSCRIPTIONAL REGULATOR SINR-RELATED"/>
    <property type="match status" value="1"/>
</dbReference>
<dbReference type="PANTHER" id="PTHR30537">
    <property type="entry name" value="HTH-TYPE TRANSCRIPTIONAL REGULATOR"/>
    <property type="match status" value="1"/>
</dbReference>
<evidence type="ECO:0000313" key="7">
    <source>
        <dbReference type="Proteomes" id="UP000325607"/>
    </source>
</evidence>
<evidence type="ECO:0000256" key="2">
    <source>
        <dbReference type="ARBA" id="ARBA00023015"/>
    </source>
</evidence>
<protein>
    <submittedName>
        <fullName evidence="6">HTH-type transcriptional regulator DmlR</fullName>
    </submittedName>
</protein>
<reference evidence="6 7" key="1">
    <citation type="submission" date="2019-09" db="EMBL/GenBank/DDBJ databases">
        <authorList>
            <person name="Chandra G."/>
            <person name="Truman W A."/>
        </authorList>
    </citation>
    <scope>NUCLEOTIDE SEQUENCE [LARGE SCALE GENOMIC DNA]</scope>
    <source>
        <strain evidence="6">PS645</strain>
    </source>
</reference>
<dbReference type="InterPro" id="IPR058163">
    <property type="entry name" value="LysR-type_TF_proteobact-type"/>
</dbReference>
<evidence type="ECO:0000256" key="4">
    <source>
        <dbReference type="ARBA" id="ARBA00023163"/>
    </source>
</evidence>
<dbReference type="GO" id="GO:0003700">
    <property type="term" value="F:DNA-binding transcription factor activity"/>
    <property type="evidence" value="ECO:0007669"/>
    <property type="project" value="InterPro"/>
</dbReference>
<evidence type="ECO:0000259" key="5">
    <source>
        <dbReference type="PROSITE" id="PS50931"/>
    </source>
</evidence>
<gene>
    <name evidence="6" type="primary">dmlR_14</name>
    <name evidence="6" type="ORF">PS645_03361</name>
</gene>
<evidence type="ECO:0000313" key="6">
    <source>
        <dbReference type="EMBL" id="VVN02419.1"/>
    </source>
</evidence>